<evidence type="ECO:0000256" key="7">
    <source>
        <dbReference type="PIRSR" id="PIRSR000109-3"/>
    </source>
</evidence>
<organism evidence="10 11">
    <name type="scientific">Dermatophilus congolensis</name>
    <dbReference type="NCBI Taxonomy" id="1863"/>
    <lineage>
        <taxon>Bacteria</taxon>
        <taxon>Bacillati</taxon>
        <taxon>Actinomycetota</taxon>
        <taxon>Actinomycetes</taxon>
        <taxon>Micrococcales</taxon>
        <taxon>Dermatophilaceae</taxon>
        <taxon>Dermatophilus</taxon>
    </lineage>
</organism>
<evidence type="ECO:0000256" key="2">
    <source>
        <dbReference type="ARBA" id="ARBA00023002"/>
    </source>
</evidence>
<dbReference type="InterPro" id="IPR008927">
    <property type="entry name" value="6-PGluconate_DH-like_C_sf"/>
</dbReference>
<feature type="binding site" description="in other chain" evidence="6">
    <location>
        <position position="209"/>
    </location>
    <ligand>
        <name>substrate</name>
        <note>ligand shared between dimeric partners</note>
    </ligand>
</feature>
<dbReference type="NCBIfam" id="TIGR00873">
    <property type="entry name" value="gnd"/>
    <property type="match status" value="1"/>
</dbReference>
<dbReference type="Gene3D" id="3.40.50.720">
    <property type="entry name" value="NAD(P)-binding Rossmann-like Domain"/>
    <property type="match status" value="1"/>
</dbReference>
<evidence type="ECO:0000256" key="6">
    <source>
        <dbReference type="PIRSR" id="PIRSR000109-2"/>
    </source>
</evidence>
<reference evidence="10 11" key="1">
    <citation type="submission" date="2017-06" db="EMBL/GenBank/DDBJ databases">
        <authorList>
            <consortium name="Pathogen Informatics"/>
        </authorList>
    </citation>
    <scope>NUCLEOTIDE SEQUENCE [LARGE SCALE GENOMIC DNA]</scope>
    <source>
        <strain evidence="10 11">NCTC13039</strain>
    </source>
</reference>
<evidence type="ECO:0000256" key="4">
    <source>
        <dbReference type="PIRNR" id="PIRNR000109"/>
    </source>
</evidence>
<feature type="binding site" evidence="7">
    <location>
        <begin position="51"/>
        <end position="53"/>
    </location>
    <ligand>
        <name>NADP(+)</name>
        <dbReference type="ChEBI" id="CHEBI:58349"/>
    </ligand>
</feature>
<dbReference type="SMART" id="SM01350">
    <property type="entry name" value="6PGD"/>
    <property type="match status" value="1"/>
</dbReference>
<evidence type="ECO:0000313" key="10">
    <source>
        <dbReference type="EMBL" id="SNV16480.1"/>
    </source>
</evidence>
<dbReference type="PANTHER" id="PTHR11811">
    <property type="entry name" value="6-PHOSPHOGLUCONATE DEHYDROGENASE"/>
    <property type="match status" value="1"/>
</dbReference>
<evidence type="ECO:0000256" key="3">
    <source>
        <dbReference type="ARBA" id="ARBA00023064"/>
    </source>
</evidence>
<dbReference type="Gene3D" id="1.20.5.320">
    <property type="entry name" value="6-Phosphogluconate Dehydrogenase, domain 3"/>
    <property type="match status" value="1"/>
</dbReference>
<feature type="binding site" evidence="7">
    <location>
        <begin position="93"/>
        <end position="95"/>
    </location>
    <ligand>
        <name>NADP(+)</name>
        <dbReference type="ChEBI" id="CHEBI:58349"/>
    </ligand>
</feature>
<comment type="function">
    <text evidence="4">Catalyzes the oxidative decarboxylation of 6-phosphogluconate to ribulose 5-phosphate and CO(2), with concomitant reduction of NADP to NADPH.</text>
</comment>
<evidence type="ECO:0000259" key="9">
    <source>
        <dbReference type="SMART" id="SM01350"/>
    </source>
</evidence>
<dbReference type="InterPro" id="IPR006113">
    <property type="entry name" value="6PGDH_Gnd/GntZ"/>
</dbReference>
<feature type="binding site" description="in other chain" evidence="6">
    <location>
        <begin position="204"/>
        <end position="205"/>
    </location>
    <ligand>
        <name>substrate</name>
        <note>ligand shared between dimeric partners</note>
    </ligand>
</feature>
<comment type="catalytic activity">
    <reaction evidence="4 8">
        <text>6-phospho-D-gluconate + NADP(+) = D-ribulose 5-phosphate + CO2 + NADPH</text>
        <dbReference type="Rhea" id="RHEA:10116"/>
        <dbReference type="ChEBI" id="CHEBI:16526"/>
        <dbReference type="ChEBI" id="CHEBI:57783"/>
        <dbReference type="ChEBI" id="CHEBI:58121"/>
        <dbReference type="ChEBI" id="CHEBI:58349"/>
        <dbReference type="ChEBI" id="CHEBI:58759"/>
        <dbReference type="EC" id="1.1.1.44"/>
    </reaction>
</comment>
<dbReference type="GO" id="GO:0019521">
    <property type="term" value="P:D-gluconate metabolic process"/>
    <property type="evidence" value="ECO:0007669"/>
    <property type="project" value="UniProtKB-KW"/>
</dbReference>
<dbReference type="Pfam" id="PF03446">
    <property type="entry name" value="NAD_binding_2"/>
    <property type="match status" value="1"/>
</dbReference>
<dbReference type="InterPro" id="IPR036291">
    <property type="entry name" value="NAD(P)-bd_dom_sf"/>
</dbReference>
<feature type="binding site" evidence="6">
    <location>
        <position position="464"/>
    </location>
    <ligand>
        <name>substrate</name>
        <note>ligand shared between dimeric partners</note>
    </ligand>
</feature>
<evidence type="ECO:0000256" key="8">
    <source>
        <dbReference type="RuleBase" id="RU000485"/>
    </source>
</evidence>
<dbReference type="SUPFAM" id="SSF51735">
    <property type="entry name" value="NAD(P)-binding Rossmann-fold domains"/>
    <property type="match status" value="1"/>
</dbReference>
<dbReference type="InterPro" id="IPR013328">
    <property type="entry name" value="6PGD_dom2"/>
</dbReference>
<dbReference type="OrthoDB" id="9804542at2"/>
<evidence type="ECO:0000313" key="11">
    <source>
        <dbReference type="Proteomes" id="UP000242637"/>
    </source>
</evidence>
<keyword evidence="4 8" id="KW-0570">Pentose shunt</keyword>
<dbReference type="RefSeq" id="WP_084440892.1">
    <property type="nucleotide sequence ID" value="NZ_LT906453.1"/>
</dbReference>
<dbReference type="InterPro" id="IPR006183">
    <property type="entry name" value="Pgluconate_DH"/>
</dbReference>
<sequence>MTDAPTTCTGGSAQGLTPDGKAEVGVIGMAVMGSSLARNMARHGYAVAIYNRTLAKTDEVVREYGHEGTFVAAQTLEEFVSSLTSPRRIVIMVQAGRGTDAVIDELIPLLDKDDIVVDGGNAFFKDTRRREKKLADAGFRFIGAGISGGEVGALEGPSIMPGGPASSYALMGPILEDISAKVDGQPCCTYIGADGAGHFVKMVHNGIEYADMQFIGEAYELLKALGLSADEMADTFASWNCGDLDSYLVEITSEVLRHKDPKTGTPLVDLIVDAAGMKGTGTWTVQSALNLGTPVNSISEAVFARAISSHGELREHAQAALEGPDRTLPADLDREAFINDIRDALWSAKVIAYAQGLDEIRTAAREYGWQIDVAAVASIWRAGCIIRAALLQRISDEYAANNLITLLEAPSIAAGLAKNQDAWRRVVATAASAGVPIPGFSSALAYYDQVRSPRLNAALTQGLRDYFGAHTYRRIDGGEASFHTLWSGDRSEINTSTGH</sequence>
<dbReference type="SUPFAM" id="SSF48179">
    <property type="entry name" value="6-phosphogluconate dehydrogenase C-terminal domain-like"/>
    <property type="match status" value="1"/>
</dbReference>
<dbReference type="GO" id="GO:0004616">
    <property type="term" value="F:phosphogluconate dehydrogenase (decarboxylating) activity"/>
    <property type="evidence" value="ECO:0007669"/>
    <property type="project" value="UniProtKB-EC"/>
</dbReference>
<dbReference type="AlphaFoldDB" id="A0A239V2P8"/>
<feature type="domain" description="6-phosphogluconate dehydrogenase C-terminal" evidence="9">
    <location>
        <begin position="197"/>
        <end position="487"/>
    </location>
</feature>
<evidence type="ECO:0000256" key="5">
    <source>
        <dbReference type="PIRSR" id="PIRSR000109-1"/>
    </source>
</evidence>
<dbReference type="InterPro" id="IPR006115">
    <property type="entry name" value="6PGDH_NADP-bd"/>
</dbReference>
<feature type="binding site" description="in other chain" evidence="6">
    <location>
        <begin position="147"/>
        <end position="149"/>
    </location>
    <ligand>
        <name>substrate</name>
        <note>ligand shared between dimeric partners</note>
    </ligand>
</feature>
<dbReference type="EMBL" id="LT906453">
    <property type="protein sequence ID" value="SNV16480.1"/>
    <property type="molecule type" value="Genomic_DNA"/>
</dbReference>
<feature type="active site" description="Proton acceptor" evidence="5">
    <location>
        <position position="201"/>
    </location>
</feature>
<dbReference type="PIRSF" id="PIRSF000109">
    <property type="entry name" value="6PGD"/>
    <property type="match status" value="1"/>
</dbReference>
<evidence type="ECO:0000256" key="1">
    <source>
        <dbReference type="ARBA" id="ARBA00008419"/>
    </source>
</evidence>
<dbReference type="KEGG" id="dco:SAMEA4475696_0020"/>
<dbReference type="GO" id="GO:0050661">
    <property type="term" value="F:NADP binding"/>
    <property type="evidence" value="ECO:0007669"/>
    <property type="project" value="InterPro"/>
</dbReference>
<dbReference type="Pfam" id="PF00393">
    <property type="entry name" value="6PGD"/>
    <property type="match status" value="1"/>
</dbReference>
<dbReference type="FunFam" id="3.40.50.720:FF:000007">
    <property type="entry name" value="6-phosphogluconate dehydrogenase, decarboxylating"/>
    <property type="match status" value="1"/>
</dbReference>
<feature type="binding site" evidence="7">
    <location>
        <begin position="28"/>
        <end position="33"/>
    </location>
    <ligand>
        <name>NADP(+)</name>
        <dbReference type="ChEBI" id="CHEBI:58349"/>
    </ligand>
</feature>
<feature type="binding site" description="in other chain" evidence="6">
    <location>
        <position position="305"/>
    </location>
    <ligand>
        <name>substrate</name>
        <note>ligand shared between dimeric partners</note>
    </ligand>
</feature>
<feature type="active site" description="Proton donor" evidence="5">
    <location>
        <position position="208"/>
    </location>
</feature>
<keyword evidence="11" id="KW-1185">Reference proteome</keyword>
<dbReference type="Gene3D" id="1.10.1040.10">
    <property type="entry name" value="N-(1-d-carboxylethyl)-l-norvaline Dehydrogenase, domain 2"/>
    <property type="match status" value="1"/>
</dbReference>
<feature type="binding site" evidence="6">
    <location>
        <position position="470"/>
    </location>
    <ligand>
        <name>substrate</name>
        <note>ligand shared between dimeric partners</note>
    </ligand>
</feature>
<dbReference type="EC" id="1.1.1.44" evidence="4 8"/>
<name>A0A239V2P8_9MICO</name>
<proteinExistence type="inferred from homology"/>
<dbReference type="NCBIfam" id="NF006765">
    <property type="entry name" value="PRK09287.1"/>
    <property type="match status" value="1"/>
</dbReference>
<comment type="subunit">
    <text evidence="4">Homodimer.</text>
</comment>
<accession>A0A239V2P8</accession>
<dbReference type="GeneID" id="63458339"/>
<protein>
    <recommendedName>
        <fullName evidence="4 8">6-phosphogluconate dehydrogenase, decarboxylating</fullName>
        <ecNumber evidence="4 8">1.1.1.44</ecNumber>
    </recommendedName>
</protein>
<comment type="pathway">
    <text evidence="4 8">Carbohydrate degradation; pentose phosphate pathway; D-ribulose 5-phosphate from D-glucose 6-phosphate (oxidative stage): step 3/3.</text>
</comment>
<dbReference type="InterPro" id="IPR006114">
    <property type="entry name" value="6PGDH_C"/>
</dbReference>
<dbReference type="PRINTS" id="PR00076">
    <property type="entry name" value="6PGDHDRGNASE"/>
</dbReference>
<keyword evidence="4 8" id="KW-0521">NADP</keyword>
<feature type="binding site" description="in other chain" evidence="6">
    <location>
        <position position="278"/>
    </location>
    <ligand>
        <name>substrate</name>
        <note>ligand shared between dimeric partners</note>
    </ligand>
</feature>
<dbReference type="FunFam" id="1.10.1040.10:FF:000002">
    <property type="entry name" value="6-phosphogluconate dehydrogenase, decarboxylating"/>
    <property type="match status" value="1"/>
</dbReference>
<dbReference type="STRING" id="1121387.GCA_000429885_00763"/>
<keyword evidence="2 4" id="KW-0560">Oxidoreductase</keyword>
<gene>
    <name evidence="10" type="primary">yqjI_1</name>
    <name evidence="10" type="ORF">SAMEA4475696_00020</name>
</gene>
<keyword evidence="3 8" id="KW-0311">Gluconate utilization</keyword>
<dbReference type="GO" id="GO:0006098">
    <property type="term" value="P:pentose-phosphate shunt"/>
    <property type="evidence" value="ECO:0007669"/>
    <property type="project" value="UniProtKB-UniPathway"/>
</dbReference>
<feature type="binding site" description="in other chain" evidence="6">
    <location>
        <position position="121"/>
    </location>
    <ligand>
        <name>substrate</name>
        <note>ligand shared between dimeric partners</note>
    </ligand>
</feature>
<dbReference type="UniPathway" id="UPA00115">
    <property type="reaction ID" value="UER00410"/>
</dbReference>
<dbReference type="Proteomes" id="UP000242637">
    <property type="component" value="Chromosome 1"/>
</dbReference>
<comment type="similarity">
    <text evidence="1 4 8">Belongs to the 6-phosphogluconate dehydrogenase family.</text>
</comment>
<feature type="binding site" evidence="7">
    <location>
        <position position="121"/>
    </location>
    <ligand>
        <name>NADP(+)</name>
        <dbReference type="ChEBI" id="CHEBI:58349"/>
    </ligand>
</feature>